<organism evidence="2 3">
    <name type="scientific">Rhizophagus irregularis</name>
    <dbReference type="NCBI Taxonomy" id="588596"/>
    <lineage>
        <taxon>Eukaryota</taxon>
        <taxon>Fungi</taxon>
        <taxon>Fungi incertae sedis</taxon>
        <taxon>Mucoromycota</taxon>
        <taxon>Glomeromycotina</taxon>
        <taxon>Glomeromycetes</taxon>
        <taxon>Glomerales</taxon>
        <taxon>Glomeraceae</taxon>
        <taxon>Rhizophagus</taxon>
    </lineage>
</organism>
<accession>A0A2I1F5P1</accession>
<protein>
    <submittedName>
        <fullName evidence="2">Uncharacterized protein</fullName>
    </submittedName>
</protein>
<feature type="compositionally biased region" description="Basic and acidic residues" evidence="1">
    <location>
        <begin position="577"/>
        <end position="596"/>
    </location>
</feature>
<feature type="compositionally biased region" description="Basic residues" evidence="1">
    <location>
        <begin position="606"/>
        <end position="617"/>
    </location>
</feature>
<comment type="caution">
    <text evidence="2">The sequence shown here is derived from an EMBL/GenBank/DDBJ whole genome shotgun (WGS) entry which is preliminary data.</text>
</comment>
<proteinExistence type="predicted"/>
<name>A0A2I1F5P1_9GLOM</name>
<dbReference type="OrthoDB" id="2349584at2759"/>
<dbReference type="VEuPathDB" id="FungiDB:FUN_025180"/>
<dbReference type="EMBL" id="CAGKOT010000018">
    <property type="protein sequence ID" value="CAB5363018.1"/>
    <property type="molecule type" value="Genomic_DNA"/>
</dbReference>
<feature type="region of interest" description="Disordered" evidence="1">
    <location>
        <begin position="124"/>
        <end position="144"/>
    </location>
</feature>
<dbReference type="Proteomes" id="UP000684084">
    <property type="component" value="Unassembled WGS sequence"/>
</dbReference>
<reference evidence="2" key="1">
    <citation type="submission" date="2020-05" db="EMBL/GenBank/DDBJ databases">
        <authorList>
            <person name="Rincon C."/>
            <person name="Sanders R I."/>
            <person name="Robbins C."/>
            <person name="Chaturvedi A."/>
        </authorList>
    </citation>
    <scope>NUCLEOTIDE SEQUENCE</scope>
    <source>
        <strain evidence="2">CHB12</strain>
    </source>
</reference>
<sequence length="617" mass="71731">MESYRGQEDFEEQLLREVKTFVTKNFKEAQLRQKEELDDTFDKIFFRTLKTHRLLVEISDITGIKGENVEIIARSIMRFAYRIQHNDVQNIGKQNSRLRSWLRQAQQKNLTHDTTLNAEINSELKHQSKTSKNKEKSKKKKNVKKIKNRIVQEIVLPTNADQAPGQEVQGTRSRDMLFYDIPVRYSETEVCNAIKQLGTVHRISIKKHYKYQSVKAELSLLEEYEDSFMKGAWKEKILIGSNEKNKKVIDVRWFHGDKTVKDIKEKCKWKAYKVIQTNYYQDIARNNFTFEFGKTACFGNKTVFLAYFKNKEQLEAAIAMDKSMDNKWVIHGRRNESMAKIASKEVTVRSLISTSPGKSNKVISINNHGSTSATPNTVIHTTTEEVVDTVNKYRKNLLDETETPIHPTVTSTTKGYTSPENVVKIIEEYRGVVFTEHEKAPNQEVIRKELSEKEALIKKRKEELVLEFREYAQRMEERDRRRQEKGKQISKIVTPVELHEFAKVNADCTERLQKESDHPYTLSNNNPFLKEYEDKSPLSESSDDDECLKDVKKHIKKKQGARSSDSEDDSTIDSSSEVEKKMELQPENKPDTDKINKTPLEGFSRVVKKGRSSRIKK</sequence>
<evidence type="ECO:0000313" key="3">
    <source>
        <dbReference type="Proteomes" id="UP000684084"/>
    </source>
</evidence>
<dbReference type="VEuPathDB" id="FungiDB:RhiirA1_441750"/>
<dbReference type="AlphaFoldDB" id="A0A2I1F5P1"/>
<evidence type="ECO:0000256" key="1">
    <source>
        <dbReference type="SAM" id="MobiDB-lite"/>
    </source>
</evidence>
<feature type="compositionally biased region" description="Basic residues" evidence="1">
    <location>
        <begin position="551"/>
        <end position="560"/>
    </location>
</feature>
<feature type="compositionally biased region" description="Basic residues" evidence="1">
    <location>
        <begin position="127"/>
        <end position="144"/>
    </location>
</feature>
<dbReference type="VEuPathDB" id="FungiDB:RhiirFUN_021478"/>
<feature type="region of interest" description="Disordered" evidence="1">
    <location>
        <begin position="515"/>
        <end position="617"/>
    </location>
</feature>
<gene>
    <name evidence="2" type="ORF">CHRIB12_LOCUS9295</name>
</gene>
<evidence type="ECO:0000313" key="2">
    <source>
        <dbReference type="EMBL" id="CAB5363018.1"/>
    </source>
</evidence>